<dbReference type="Pfam" id="PF01928">
    <property type="entry name" value="CYTH"/>
    <property type="match status" value="1"/>
</dbReference>
<dbReference type="PANTHER" id="PTHR21028:SF2">
    <property type="entry name" value="CYTH DOMAIN-CONTAINING PROTEIN"/>
    <property type="match status" value="1"/>
</dbReference>
<evidence type="ECO:0000259" key="2">
    <source>
        <dbReference type="PROSITE" id="PS51707"/>
    </source>
</evidence>
<sequence length="181" mass="20923">MEVEIKLKVYESELKRLKESLSKQCVQLEEAELVDYYLSHPCYDMAERDEALRLRVKRANTKEEAELTYKGKRIEEKGVKSREEISVSVSDWANLLNILKAVGFIDFAKVRKVRIDFDCYSYKISLDRVDDLGTYVEIEGKNDCNADCILAVLKKLNIQGEVEKRTYLELILSTRSGNGQK</sequence>
<organism evidence="3">
    <name type="scientific">Fervidicoccus fontis</name>
    <dbReference type="NCBI Taxonomy" id="683846"/>
    <lineage>
        <taxon>Archaea</taxon>
        <taxon>Thermoproteota</taxon>
        <taxon>Thermoprotei</taxon>
        <taxon>Fervidicoccales</taxon>
        <taxon>Fervidicoccaceae</taxon>
        <taxon>Fervidicoccus</taxon>
    </lineage>
</organism>
<dbReference type="PANTHER" id="PTHR21028">
    <property type="entry name" value="SI:CH211-156B7.4"/>
    <property type="match status" value="1"/>
</dbReference>
<dbReference type="NCBIfam" id="TIGR00318">
    <property type="entry name" value="cyaB"/>
    <property type="match status" value="1"/>
</dbReference>
<dbReference type="Proteomes" id="UP000885664">
    <property type="component" value="Unassembled WGS sequence"/>
</dbReference>
<dbReference type="InterPro" id="IPR023577">
    <property type="entry name" value="CYTH_domain"/>
</dbReference>
<dbReference type="InterPro" id="IPR008173">
    <property type="entry name" value="Adenylyl_cyclase_CyaB"/>
</dbReference>
<dbReference type="EMBL" id="DSFE01000078">
    <property type="protein sequence ID" value="HEU97906.1"/>
    <property type="molecule type" value="Genomic_DNA"/>
</dbReference>
<dbReference type="InterPro" id="IPR033469">
    <property type="entry name" value="CYTH-like_dom_sf"/>
</dbReference>
<dbReference type="CDD" id="cd07890">
    <property type="entry name" value="CYTH-like_AC_IV-like"/>
    <property type="match status" value="1"/>
</dbReference>
<dbReference type="SUPFAM" id="SSF55154">
    <property type="entry name" value="CYTH-like phosphatases"/>
    <property type="match status" value="1"/>
</dbReference>
<keyword evidence="1" id="KW-0175">Coiled coil</keyword>
<dbReference type="PROSITE" id="PS51707">
    <property type="entry name" value="CYTH"/>
    <property type="match status" value="1"/>
</dbReference>
<dbReference type="SMART" id="SM01118">
    <property type="entry name" value="CYTH"/>
    <property type="match status" value="1"/>
</dbReference>
<feature type="domain" description="CYTH" evidence="2">
    <location>
        <begin position="1"/>
        <end position="173"/>
    </location>
</feature>
<accession>A0A7C2UKD8</accession>
<name>A0A7C2UKD8_9CREN</name>
<reference evidence="3" key="1">
    <citation type="journal article" date="2020" name="mSystems">
        <title>Genome- and Community-Level Interaction Insights into Carbon Utilization and Element Cycling Functions of Hydrothermarchaeota in Hydrothermal Sediment.</title>
        <authorList>
            <person name="Zhou Z."/>
            <person name="Liu Y."/>
            <person name="Xu W."/>
            <person name="Pan J."/>
            <person name="Luo Z.H."/>
            <person name="Li M."/>
        </authorList>
    </citation>
    <scope>NUCLEOTIDE SEQUENCE [LARGE SCALE GENOMIC DNA]</scope>
    <source>
        <strain evidence="3">SpSt-1259</strain>
    </source>
</reference>
<feature type="coiled-coil region" evidence="1">
    <location>
        <begin position="7"/>
        <end position="34"/>
    </location>
</feature>
<proteinExistence type="predicted"/>
<dbReference type="Gene3D" id="2.40.320.10">
    <property type="entry name" value="Hypothetical Protein Pfu-838710-001"/>
    <property type="match status" value="1"/>
</dbReference>
<comment type="caution">
    <text evidence="3">The sequence shown here is derived from an EMBL/GenBank/DDBJ whole genome shotgun (WGS) entry which is preliminary data.</text>
</comment>
<gene>
    <name evidence="3" type="primary">cyaB</name>
    <name evidence="3" type="ORF">ENO36_03520</name>
</gene>
<dbReference type="AlphaFoldDB" id="A0A7C2UKD8"/>
<protein>
    <submittedName>
        <fullName evidence="3">Class IV adenylate cyclase</fullName>
    </submittedName>
</protein>
<evidence type="ECO:0000313" key="3">
    <source>
        <dbReference type="EMBL" id="HEU97906.1"/>
    </source>
</evidence>
<evidence type="ECO:0000256" key="1">
    <source>
        <dbReference type="SAM" id="Coils"/>
    </source>
</evidence>